<dbReference type="Gene3D" id="1.20.120.530">
    <property type="entry name" value="GntR ligand-binding domain-like"/>
    <property type="match status" value="1"/>
</dbReference>
<dbReference type="GO" id="GO:0003700">
    <property type="term" value="F:DNA-binding transcription factor activity"/>
    <property type="evidence" value="ECO:0007669"/>
    <property type="project" value="InterPro"/>
</dbReference>
<proteinExistence type="predicted"/>
<evidence type="ECO:0000313" key="6">
    <source>
        <dbReference type="Proteomes" id="UP000316406"/>
    </source>
</evidence>
<dbReference type="PANTHER" id="PTHR43537:SF24">
    <property type="entry name" value="GLUCONATE OPERON TRANSCRIPTIONAL REPRESSOR"/>
    <property type="match status" value="1"/>
</dbReference>
<dbReference type="InterPro" id="IPR008920">
    <property type="entry name" value="TF_FadR/GntR_C"/>
</dbReference>
<name>A0A556CDH6_BREAU</name>
<keyword evidence="3" id="KW-0804">Transcription</keyword>
<dbReference type="OrthoDB" id="8680240at2"/>
<dbReference type="AlphaFoldDB" id="A0A556CDH6"/>
<dbReference type="EMBL" id="VLTK01000007">
    <property type="protein sequence ID" value="TSI15108.1"/>
    <property type="molecule type" value="Genomic_DNA"/>
</dbReference>
<dbReference type="GO" id="GO:0003677">
    <property type="term" value="F:DNA binding"/>
    <property type="evidence" value="ECO:0007669"/>
    <property type="project" value="UniProtKB-KW"/>
</dbReference>
<dbReference type="RefSeq" id="WP_143923154.1">
    <property type="nucleotide sequence ID" value="NZ_VLTK01000007.1"/>
</dbReference>
<keyword evidence="2" id="KW-0238">DNA-binding</keyword>
<dbReference type="InterPro" id="IPR036390">
    <property type="entry name" value="WH_DNA-bd_sf"/>
</dbReference>
<protein>
    <submittedName>
        <fullName evidence="5">GntR family transcriptional regulator</fullName>
    </submittedName>
</protein>
<dbReference type="Pfam" id="PF07729">
    <property type="entry name" value="FCD"/>
    <property type="match status" value="1"/>
</dbReference>
<sequence>MKDLLTLPWETTGDAFPIAARMAAWAAREIIEQRYEPGQLLTEAELAEAQRASRTPAREAMLQLERWRLVRLVPKKGAIVTTVTRQERRDLLAVRAMFETDAVQALTLDSDFAPLAADLRTLLDRQQKALDASHPLDFASADYAFHARIIRSGGNSIVEEMLTTMGPRLARLTYQVVIDQPSSLHTLFDEHAELTDLAERGEAKGFGKVVREHIQSSHFPENQ</sequence>
<dbReference type="InterPro" id="IPR000524">
    <property type="entry name" value="Tscrpt_reg_HTH_GntR"/>
</dbReference>
<dbReference type="InterPro" id="IPR011711">
    <property type="entry name" value="GntR_C"/>
</dbReference>
<dbReference type="PROSITE" id="PS50949">
    <property type="entry name" value="HTH_GNTR"/>
    <property type="match status" value="1"/>
</dbReference>
<gene>
    <name evidence="5" type="ORF">FO013_13910</name>
</gene>
<evidence type="ECO:0000256" key="1">
    <source>
        <dbReference type="ARBA" id="ARBA00023015"/>
    </source>
</evidence>
<dbReference type="SMART" id="SM00895">
    <property type="entry name" value="FCD"/>
    <property type="match status" value="1"/>
</dbReference>
<dbReference type="SUPFAM" id="SSF46785">
    <property type="entry name" value="Winged helix' DNA-binding domain"/>
    <property type="match status" value="1"/>
</dbReference>
<dbReference type="SMART" id="SM00345">
    <property type="entry name" value="HTH_GNTR"/>
    <property type="match status" value="1"/>
</dbReference>
<dbReference type="InterPro" id="IPR036388">
    <property type="entry name" value="WH-like_DNA-bd_sf"/>
</dbReference>
<accession>A0A556CDH6</accession>
<comment type="caution">
    <text evidence="5">The sequence shown here is derived from an EMBL/GenBank/DDBJ whole genome shotgun (WGS) entry which is preliminary data.</text>
</comment>
<organism evidence="5 6">
    <name type="scientific">Brevibacterium aurantiacum</name>
    <dbReference type="NCBI Taxonomy" id="273384"/>
    <lineage>
        <taxon>Bacteria</taxon>
        <taxon>Bacillati</taxon>
        <taxon>Actinomycetota</taxon>
        <taxon>Actinomycetes</taxon>
        <taxon>Micrococcales</taxon>
        <taxon>Brevibacteriaceae</taxon>
        <taxon>Brevibacterium</taxon>
    </lineage>
</organism>
<evidence type="ECO:0000256" key="2">
    <source>
        <dbReference type="ARBA" id="ARBA00023125"/>
    </source>
</evidence>
<evidence type="ECO:0000313" key="5">
    <source>
        <dbReference type="EMBL" id="TSI15108.1"/>
    </source>
</evidence>
<feature type="domain" description="HTH gntR-type" evidence="4">
    <location>
        <begin position="16"/>
        <end position="83"/>
    </location>
</feature>
<dbReference type="Gene3D" id="1.10.10.10">
    <property type="entry name" value="Winged helix-like DNA-binding domain superfamily/Winged helix DNA-binding domain"/>
    <property type="match status" value="1"/>
</dbReference>
<dbReference type="SUPFAM" id="SSF48008">
    <property type="entry name" value="GntR ligand-binding domain-like"/>
    <property type="match status" value="1"/>
</dbReference>
<keyword evidence="6" id="KW-1185">Reference proteome</keyword>
<reference evidence="5 6" key="1">
    <citation type="submission" date="2019-07" db="EMBL/GenBank/DDBJ databases">
        <title>Draft genome sequence of Brevibacterium aurantiacum XU54 isolated from Xinjiang China.</title>
        <authorList>
            <person name="Xu X."/>
        </authorList>
    </citation>
    <scope>NUCLEOTIDE SEQUENCE [LARGE SCALE GENOMIC DNA]</scope>
    <source>
        <strain evidence="5 6">XU54</strain>
    </source>
</reference>
<keyword evidence="1" id="KW-0805">Transcription regulation</keyword>
<evidence type="ECO:0000259" key="4">
    <source>
        <dbReference type="PROSITE" id="PS50949"/>
    </source>
</evidence>
<dbReference type="Proteomes" id="UP000316406">
    <property type="component" value="Unassembled WGS sequence"/>
</dbReference>
<dbReference type="Pfam" id="PF00392">
    <property type="entry name" value="GntR"/>
    <property type="match status" value="1"/>
</dbReference>
<evidence type="ECO:0000256" key="3">
    <source>
        <dbReference type="ARBA" id="ARBA00023163"/>
    </source>
</evidence>
<dbReference type="PANTHER" id="PTHR43537">
    <property type="entry name" value="TRANSCRIPTIONAL REGULATOR, GNTR FAMILY"/>
    <property type="match status" value="1"/>
</dbReference>